<accession>T1I9U4</accession>
<evidence type="ECO:0000313" key="1">
    <source>
        <dbReference type="EnsemblMetazoa" id="RPRC013065-PA"/>
    </source>
</evidence>
<evidence type="ECO:0000313" key="2">
    <source>
        <dbReference type="Proteomes" id="UP000015103"/>
    </source>
</evidence>
<protein>
    <submittedName>
        <fullName evidence="1">Uncharacterized protein</fullName>
    </submittedName>
</protein>
<dbReference type="OMA" id="CEASENE"/>
<reference evidence="1" key="1">
    <citation type="submission" date="2015-05" db="UniProtKB">
        <authorList>
            <consortium name="EnsemblMetazoa"/>
        </authorList>
    </citation>
    <scope>IDENTIFICATION</scope>
</reference>
<dbReference type="InParanoid" id="T1I9U4"/>
<dbReference type="VEuPathDB" id="VectorBase:RPRC013065"/>
<dbReference type="AlphaFoldDB" id="T1I9U4"/>
<dbReference type="Proteomes" id="UP000015103">
    <property type="component" value="Unassembled WGS sequence"/>
</dbReference>
<keyword evidence="2" id="KW-1185">Reference proteome</keyword>
<dbReference type="RefSeq" id="XP_073981294.1">
    <property type="nucleotide sequence ID" value="XM_074125193.1"/>
</dbReference>
<dbReference type="HOGENOM" id="CLU_366522_0_0_1"/>
<dbReference type="EMBL" id="ACPB03017779">
    <property type="status" value="NOT_ANNOTATED_CDS"/>
    <property type="molecule type" value="Genomic_DNA"/>
</dbReference>
<proteinExistence type="predicted"/>
<organism evidence="1 2">
    <name type="scientific">Rhodnius prolixus</name>
    <name type="common">Triatomid bug</name>
    <dbReference type="NCBI Taxonomy" id="13249"/>
    <lineage>
        <taxon>Eukaryota</taxon>
        <taxon>Metazoa</taxon>
        <taxon>Ecdysozoa</taxon>
        <taxon>Arthropoda</taxon>
        <taxon>Hexapoda</taxon>
        <taxon>Insecta</taxon>
        <taxon>Pterygota</taxon>
        <taxon>Neoptera</taxon>
        <taxon>Paraneoptera</taxon>
        <taxon>Hemiptera</taxon>
        <taxon>Heteroptera</taxon>
        <taxon>Panheteroptera</taxon>
        <taxon>Cimicomorpha</taxon>
        <taxon>Reduviidae</taxon>
        <taxon>Triatominae</taxon>
        <taxon>Rhodnius</taxon>
    </lineage>
</organism>
<sequence length="761" mass="90616">MLKKENLMNQWIDFSENKAAYVFNKPVMKEEKISGSKLDRLPWEILREEQLTTINYIRKRHEVVETIRKKTGRSIKIPKSRVRRITNFDLLIHTRCSSKPHVYYFTHGRQIDENCKEVLKQRNPFIKIDFTIGRGRELMKLQKKTRLQPGYLTDTFNSAKYRHLLCRLNVPYDERELKSKLGLTPHFRNIPVGRAVKDHMVKSKLIYYLEDNLRKKIASAIIREQKQVCETRNDMFAIKVASSLKEFPNLCLFEDFMEQKQIELLEIPKFVTEIRKIKNDLLHFIFKLQENLKNIITDLMTLIILRGRIEWCKNLTFYLSPKTWKYDYAEESNNYVSPFIDKIKLLKGTYLKYKFSDADIDETVKTLAALLINDIKTFGPFSLYFTKPLHLQCMLMDIDLQKLPKKLDAYYLTSQINEVNNNIFKINYCVKKQLARINVCKSKLNNMYELSKRKREYYENEIKYYGEKSTKNITGRPEGYIFIKFLFKELYDFVVEYPNNENTPLEYLEAIENQIQAKFLFVEQCWLDRKFIIGAINCVRDKKPTKFDLAEMAYKKRNQGLIFLKSIRNALKPIVRPLVKQLKFRSKISSDESVVLSTYDDEIESEMNYLIQTTEEFRKQMKSKEITHAYQIFDVENVTKNIYKDNSILNLMDLPLINDEVPINEIIDEYLTESEYEDDESSIDICEASENEQFYQDELLKKNYGVSEIQIEQDELSEAAMIFEEDKIPVEEKKIKDEEKVKEVEKFRPYDFSKILPDYRK</sequence>
<dbReference type="EnsemblMetazoa" id="RPRC013065-RA">
    <property type="protein sequence ID" value="RPRC013065-PA"/>
    <property type="gene ID" value="RPRC013065"/>
</dbReference>
<dbReference type="GeneID" id="141452773"/>
<name>T1I9U4_RHOPR</name>